<comment type="caution">
    <text evidence="1">The sequence shown here is derived from an EMBL/GenBank/DDBJ whole genome shotgun (WGS) entry which is preliminary data.</text>
</comment>
<evidence type="ECO:0000313" key="2">
    <source>
        <dbReference type="Proteomes" id="UP000640786"/>
    </source>
</evidence>
<keyword evidence="2" id="KW-1185">Reference proteome</keyword>
<protein>
    <submittedName>
        <fullName evidence="1">Uncharacterized protein</fullName>
    </submittedName>
</protein>
<sequence>MWNVSQISSWIIAVGTVISAIGSTPSQVLSNAMLRDLNIIGDALQAVGSGIIPTDADYLDKVGSQLGAIGNLITLESFFIEDQNTSSLISAQGDFVQALGGVLTIDYSGNQSIEDALNNIGNVLQVIGTIYQALSIKYPSNSQKAQEMNTVGSWIQAVGAVLSALTVDE</sequence>
<evidence type="ECO:0000313" key="1">
    <source>
        <dbReference type="EMBL" id="MBD7944468.1"/>
    </source>
</evidence>
<dbReference type="Proteomes" id="UP000640786">
    <property type="component" value="Unassembled WGS sequence"/>
</dbReference>
<proteinExistence type="predicted"/>
<dbReference type="EMBL" id="JACSQO010000004">
    <property type="protein sequence ID" value="MBD7944468.1"/>
    <property type="molecule type" value="Genomic_DNA"/>
</dbReference>
<dbReference type="RefSeq" id="WP_144536421.1">
    <property type="nucleotide sequence ID" value="NZ_JACSQO010000004.1"/>
</dbReference>
<dbReference type="Pfam" id="PF22116">
    <property type="entry name" value="DUF6944"/>
    <property type="match status" value="1"/>
</dbReference>
<dbReference type="InterPro" id="IPR054224">
    <property type="entry name" value="DUF6944"/>
</dbReference>
<organism evidence="1 2">
    <name type="scientific">Psychrobacillus faecigallinarum</name>
    <dbReference type="NCBI Taxonomy" id="2762235"/>
    <lineage>
        <taxon>Bacteria</taxon>
        <taxon>Bacillati</taxon>
        <taxon>Bacillota</taxon>
        <taxon>Bacilli</taxon>
        <taxon>Bacillales</taxon>
        <taxon>Bacillaceae</taxon>
        <taxon>Psychrobacillus</taxon>
    </lineage>
</organism>
<gene>
    <name evidence="1" type="ORF">H9650_10105</name>
</gene>
<reference evidence="1 2" key="1">
    <citation type="submission" date="2020-08" db="EMBL/GenBank/DDBJ databases">
        <title>A Genomic Blueprint of the Chicken Gut Microbiome.</title>
        <authorList>
            <person name="Gilroy R."/>
            <person name="Ravi A."/>
            <person name="Getino M."/>
            <person name="Pursley I."/>
            <person name="Horton D.L."/>
            <person name="Alikhan N.-F."/>
            <person name="Baker D."/>
            <person name="Gharbi K."/>
            <person name="Hall N."/>
            <person name="Watson M."/>
            <person name="Adriaenssens E.M."/>
            <person name="Foster-Nyarko E."/>
            <person name="Jarju S."/>
            <person name="Secka A."/>
            <person name="Antonio M."/>
            <person name="Oren A."/>
            <person name="Chaudhuri R."/>
            <person name="La Ragione R.M."/>
            <person name="Hildebrand F."/>
            <person name="Pallen M.J."/>
        </authorList>
    </citation>
    <scope>NUCLEOTIDE SEQUENCE [LARGE SCALE GENOMIC DNA]</scope>
    <source>
        <strain evidence="1 2">Sa2BUA9</strain>
    </source>
</reference>
<accession>A0ABR8R9J7</accession>
<name>A0ABR8R9J7_9BACI</name>